<dbReference type="EMBL" id="AP024849">
    <property type="protein sequence ID" value="BCZ46837.1"/>
    <property type="molecule type" value="Genomic_DNA"/>
</dbReference>
<gene>
    <name evidence="2" type="ORF">psyc5s11_29040</name>
</gene>
<reference evidence="3" key="1">
    <citation type="submission" date="2021-07" db="EMBL/GenBank/DDBJ databases">
        <title>Complete genome sequencing of a Clostridium isolate.</title>
        <authorList>
            <person name="Ueki A."/>
            <person name="Tonouchi A."/>
        </authorList>
    </citation>
    <scope>NUCLEOTIDE SEQUENCE [LARGE SCALE GENOMIC DNA]</scope>
    <source>
        <strain evidence="3">C5S11</strain>
    </source>
</reference>
<dbReference type="Proteomes" id="UP000824633">
    <property type="component" value="Chromosome"/>
</dbReference>
<evidence type="ECO:0000259" key="1">
    <source>
        <dbReference type="Pfam" id="PF13391"/>
    </source>
</evidence>
<sequence length="237" mass="27287">MARYVERFTEDEILKVIKAYLLEGLSHRKIQALILGLPAPDNGGGYIAMDILHYYNIYGDKKGILVNENINSLIENATGNYLEALTKIKAYCEEENEARKVIKGLKKDNIVNTEIEVATRQRVGQDKLREYILDIYEHKCALCDIDKDDLLICSHIVPWRIDEQNRLNPKNAICLCAQHDKLFDKGYFSLDESYGIKFGLKADEKVINLLKDAEFREPLEDSPDKELLKVHFDSYCL</sequence>
<dbReference type="Pfam" id="PF13391">
    <property type="entry name" value="HNH_2"/>
    <property type="match status" value="1"/>
</dbReference>
<feature type="domain" description="HNH nuclease" evidence="1">
    <location>
        <begin position="140"/>
        <end position="191"/>
    </location>
</feature>
<name>A0ABN6IXJ1_9CLOT</name>
<keyword evidence="3" id="KW-1185">Reference proteome</keyword>
<evidence type="ECO:0000313" key="3">
    <source>
        <dbReference type="Proteomes" id="UP000824633"/>
    </source>
</evidence>
<organism evidence="2 3">
    <name type="scientific">Clostridium gelidum</name>
    <dbReference type="NCBI Taxonomy" id="704125"/>
    <lineage>
        <taxon>Bacteria</taxon>
        <taxon>Bacillati</taxon>
        <taxon>Bacillota</taxon>
        <taxon>Clostridia</taxon>
        <taxon>Eubacteriales</taxon>
        <taxon>Clostridiaceae</taxon>
        <taxon>Clostridium</taxon>
    </lineage>
</organism>
<dbReference type="InterPro" id="IPR003615">
    <property type="entry name" value="HNH_nuc"/>
</dbReference>
<protein>
    <recommendedName>
        <fullName evidence="1">HNH nuclease domain-containing protein</fullName>
    </recommendedName>
</protein>
<accession>A0ABN6IXJ1</accession>
<evidence type="ECO:0000313" key="2">
    <source>
        <dbReference type="EMBL" id="BCZ46837.1"/>
    </source>
</evidence>
<dbReference type="RefSeq" id="WP_224033238.1">
    <property type="nucleotide sequence ID" value="NZ_AP024849.1"/>
</dbReference>
<proteinExistence type="predicted"/>